<sequence length="453" mass="50183">MKTASLRTALYLRVSLDRTGEQLAVERQRNDAERVVKQRGWNIVDTYTDNSVSAAGKKERPEFTRMLDAIKRGEIQAVVAWSLDRLARNARDRLALVEACRDHGVIIALVQGSDMDPTTASGRLVIGVLGEVAEMEIGLKSERQTAAAVQRSNLGRPPLGTRLTGYTPQGDTVAQEAELVRRIFKLFHAGESLRSITRLLTNEGVTTRKGRPWNPSSIRGILTNPRYAGRAIYQGETTGRQGNWEPFVSDDVFDLVQARLADPRRKTNRVGTDRKHLGSGLYLCAACDQPTSSWSQGRYRCKDKHVNRSQSQVDQYVLDVIAERLRQPDVADLLKPATEDLAPLLVEVERLRIRLVSVESDYDAGLIDGRRFASANESIRAELAAAQQKMATSNQGATLAELLGSEDPAAEFLTAGIMRQRVVVDSLATVRLHRGTRGSRVFDPQTVQIDWAG</sequence>
<dbReference type="InterPro" id="IPR011109">
    <property type="entry name" value="DNA_bind_recombinase_dom"/>
</dbReference>
<dbReference type="InterPro" id="IPR038109">
    <property type="entry name" value="DNA_bind_recomb_sf"/>
</dbReference>
<dbReference type="GO" id="GO:0003677">
    <property type="term" value="F:DNA binding"/>
    <property type="evidence" value="ECO:0007669"/>
    <property type="project" value="InterPro"/>
</dbReference>
<reference evidence="3" key="2">
    <citation type="submission" date="2015-09" db="EMBL/GenBank/DDBJ databases">
        <title>Draft genome sequence of Mycobacterium neoaurum DSM 44074.</title>
        <authorList>
            <person name="Croce O."/>
            <person name="Robert C."/>
            <person name="Raoult D."/>
            <person name="Drancourt M."/>
        </authorList>
    </citation>
    <scope>NUCLEOTIDE SEQUENCE</scope>
    <source>
        <strain evidence="3">DSM 44074</strain>
    </source>
</reference>
<dbReference type="Gene3D" id="3.90.1750.20">
    <property type="entry name" value="Putative Large Serine Recombinase, Chain B, Domain 2"/>
    <property type="match status" value="1"/>
</dbReference>
<dbReference type="GO" id="GO:0000150">
    <property type="term" value="F:DNA strand exchange activity"/>
    <property type="evidence" value="ECO:0007669"/>
    <property type="project" value="InterPro"/>
</dbReference>
<gene>
    <name evidence="3" type="ORF">BN1047_03591</name>
</gene>
<dbReference type="Gene3D" id="3.40.50.1390">
    <property type="entry name" value="Resolvase, N-terminal catalytic domain"/>
    <property type="match status" value="1"/>
</dbReference>
<evidence type="ECO:0000259" key="1">
    <source>
        <dbReference type="PROSITE" id="PS51736"/>
    </source>
</evidence>
<dbReference type="Pfam" id="PF07508">
    <property type="entry name" value="Recombinase"/>
    <property type="match status" value="1"/>
</dbReference>
<dbReference type="PROSITE" id="PS51737">
    <property type="entry name" value="RECOMBINASE_DNA_BIND"/>
    <property type="match status" value="1"/>
</dbReference>
<dbReference type="AlphaFoldDB" id="A0AAV2WP40"/>
<dbReference type="PANTHER" id="PTHR30461:SF23">
    <property type="entry name" value="DNA RECOMBINASE-RELATED"/>
    <property type="match status" value="1"/>
</dbReference>
<dbReference type="Pfam" id="PF00239">
    <property type="entry name" value="Resolvase"/>
    <property type="match status" value="1"/>
</dbReference>
<dbReference type="Proteomes" id="UP000028864">
    <property type="component" value="Unassembled WGS sequence"/>
</dbReference>
<dbReference type="CDD" id="cd00338">
    <property type="entry name" value="Ser_Recombinase"/>
    <property type="match status" value="1"/>
</dbReference>
<proteinExistence type="predicted"/>
<dbReference type="InterPro" id="IPR050639">
    <property type="entry name" value="SSR_resolvase"/>
</dbReference>
<dbReference type="EMBL" id="LK021339">
    <property type="protein sequence ID" value="CDQ45691.1"/>
    <property type="molecule type" value="Genomic_DNA"/>
</dbReference>
<dbReference type="InterPro" id="IPR006119">
    <property type="entry name" value="Resolv_N"/>
</dbReference>
<feature type="domain" description="Resolvase/invertase-type recombinase catalytic" evidence="1">
    <location>
        <begin position="7"/>
        <end position="155"/>
    </location>
</feature>
<evidence type="ECO:0000259" key="2">
    <source>
        <dbReference type="PROSITE" id="PS51737"/>
    </source>
</evidence>
<dbReference type="SMART" id="SM00857">
    <property type="entry name" value="Resolvase"/>
    <property type="match status" value="1"/>
</dbReference>
<dbReference type="SUPFAM" id="SSF53041">
    <property type="entry name" value="Resolvase-like"/>
    <property type="match status" value="1"/>
</dbReference>
<feature type="domain" description="Recombinase" evidence="2">
    <location>
        <begin position="158"/>
        <end position="266"/>
    </location>
</feature>
<dbReference type="PANTHER" id="PTHR30461">
    <property type="entry name" value="DNA-INVERTASE FROM LAMBDOID PROPHAGE"/>
    <property type="match status" value="1"/>
</dbReference>
<dbReference type="RefSeq" id="WP_030136260.1">
    <property type="nucleotide sequence ID" value="NZ_LK021339.1"/>
</dbReference>
<evidence type="ECO:0000313" key="3">
    <source>
        <dbReference type="EMBL" id="CDQ45691.1"/>
    </source>
</evidence>
<accession>A0AAV2WP40</accession>
<name>A0AAV2WP40_MYCNE</name>
<dbReference type="PROSITE" id="PS51736">
    <property type="entry name" value="RECOMBINASES_3"/>
    <property type="match status" value="1"/>
</dbReference>
<evidence type="ECO:0000313" key="4">
    <source>
        <dbReference type="Proteomes" id="UP000028864"/>
    </source>
</evidence>
<organism evidence="3 4">
    <name type="scientific">Mycolicibacterium neoaurum</name>
    <name type="common">Mycobacterium neoaurum</name>
    <dbReference type="NCBI Taxonomy" id="1795"/>
    <lineage>
        <taxon>Bacteria</taxon>
        <taxon>Bacillati</taxon>
        <taxon>Actinomycetota</taxon>
        <taxon>Actinomycetes</taxon>
        <taxon>Mycobacteriales</taxon>
        <taxon>Mycobacteriaceae</taxon>
        <taxon>Mycolicibacterium</taxon>
    </lineage>
</organism>
<protein>
    <submittedName>
        <fullName evidence="3">Recombinase</fullName>
    </submittedName>
</protein>
<reference evidence="3" key="1">
    <citation type="submission" date="2014-05" db="EMBL/GenBank/DDBJ databases">
        <authorList>
            <person name="Urmite Genomes"/>
        </authorList>
    </citation>
    <scope>NUCLEOTIDE SEQUENCE</scope>
    <source>
        <strain evidence="3">DSM 44074</strain>
    </source>
</reference>
<dbReference type="InterPro" id="IPR036162">
    <property type="entry name" value="Resolvase-like_N_sf"/>
</dbReference>